<comment type="caution">
    <text evidence="5">The sequence shown here is derived from an EMBL/GenBank/DDBJ whole genome shotgun (WGS) entry which is preliminary data.</text>
</comment>
<evidence type="ECO:0000259" key="4">
    <source>
        <dbReference type="Pfam" id="PF06738"/>
    </source>
</evidence>
<evidence type="ECO:0000256" key="1">
    <source>
        <dbReference type="ARBA" id="ARBA00034125"/>
    </source>
</evidence>
<evidence type="ECO:0000256" key="2">
    <source>
        <dbReference type="SAM" id="MobiDB-lite"/>
    </source>
</evidence>
<dbReference type="Pfam" id="PF06738">
    <property type="entry name" value="ThrE"/>
    <property type="match status" value="1"/>
</dbReference>
<evidence type="ECO:0000313" key="6">
    <source>
        <dbReference type="Proteomes" id="UP000187429"/>
    </source>
</evidence>
<gene>
    <name evidence="5" type="ORF">AYI69_g2458</name>
</gene>
<name>A0A1R1YMW5_9FUNG</name>
<dbReference type="InterPro" id="IPR010619">
    <property type="entry name" value="ThrE-like_N"/>
</dbReference>
<reference evidence="6" key="1">
    <citation type="submission" date="2017-01" db="EMBL/GenBank/DDBJ databases">
        <authorList>
            <person name="Wang Y."/>
            <person name="White M."/>
            <person name="Kvist S."/>
            <person name="Moncalvo J.-M."/>
        </authorList>
    </citation>
    <scope>NUCLEOTIDE SEQUENCE [LARGE SCALE GENOMIC DNA]</scope>
    <source>
        <strain evidence="6">ID-206-W2</strain>
    </source>
</reference>
<feature type="transmembrane region" description="Helical" evidence="3">
    <location>
        <begin position="614"/>
        <end position="632"/>
    </location>
</feature>
<feature type="domain" description="Threonine/serine exporter-like N-terminal" evidence="4">
    <location>
        <begin position="433"/>
        <end position="634"/>
    </location>
</feature>
<dbReference type="InterPro" id="IPR051361">
    <property type="entry name" value="ThrE/Ser_Exporter"/>
</dbReference>
<keyword evidence="3" id="KW-0812">Transmembrane</keyword>
<keyword evidence="3" id="KW-1133">Transmembrane helix</keyword>
<keyword evidence="6" id="KW-1185">Reference proteome</keyword>
<evidence type="ECO:0000313" key="5">
    <source>
        <dbReference type="EMBL" id="OMJ28086.1"/>
    </source>
</evidence>
<feature type="transmembrane region" description="Helical" evidence="3">
    <location>
        <begin position="591"/>
        <end position="608"/>
    </location>
</feature>
<keyword evidence="3" id="KW-0472">Membrane</keyword>
<dbReference type="Proteomes" id="UP000187429">
    <property type="component" value="Unassembled WGS sequence"/>
</dbReference>
<protein>
    <submittedName>
        <fullName evidence="5">Pheromone-regulated membrane protein 10</fullName>
    </submittedName>
</protein>
<sequence>MELEEFNSKNVLKFKRSINSHSNSNPDLFKDLEINVVATPIHPNTKIEIFDQDHNSQNEIICASSKRPFNLKARNTDSEKEDFNKNFRNDDIIYPVSGTLKHRGPSQNTNSNNQSSLINVLNENISGSPITHLEQQAPFNNDELTLPENQKTLKNNLFSSFFSPSDQSNTNSKRKMKLERVGGQTYTNALNNFNPSDILDIENDIRNDVQYSMLIKNLNSNSLPKVIDMLVKSRRNSPTQSVKNYELPTFNNNQTKPNASINDHNIEHNRSLNNNNSKKPEIYHKDFSHNPTSNKKYISTNNINNITNKNLGNYTTFSAPYPLDKSNSNSPNIIYSSDSYSPKNFQSPANKYTYEKSHSQKSSAQFNYLERSISKDNLYGINSFYNISNDTHNNSPNDDFGTNISHQHSRNVSNFDTLSLNESFSANEIMKQHFLVKIGQAMGEYGCPTYRLEIDLYRMANFLNIKANFAILPGLFITFFGDKNMYNNETKIVKLTQSFDMYKLELVSAVLEDVLQNDELVEDGLRQLPIIKNMKPIYSNYVQLFAYGICSLAACPLAFNGGVIDMVVSFFLSLFVYLFESLGRKYKEFSNLVEFISAVFVGFVATFLHKHICFGSVVLSSLVIPLPGFLMTTGRSAQYGHIDVRVACSKAVLDLVLPASAASYPHPFEFAREADAHLAGLLEHNVWRFFSRQICVETQLACCLFSGACARHGVEHIGQSFRHSVVRVHLALGHDLGPWIHRRSRRERYELGLRYADNVPVNYGGAVPLLVPSLSNKKIEIVENFILRLMLVF</sequence>
<dbReference type="EMBL" id="LSSM01000719">
    <property type="protein sequence ID" value="OMJ28086.1"/>
    <property type="molecule type" value="Genomic_DNA"/>
</dbReference>
<accession>A0A1R1YMW5</accession>
<dbReference type="PANTHER" id="PTHR31082:SF4">
    <property type="entry name" value="PHEROMONE-REGULATED MEMBRANE PROTEIN 10"/>
    <property type="match status" value="1"/>
</dbReference>
<proteinExistence type="inferred from homology"/>
<dbReference type="AlphaFoldDB" id="A0A1R1YMW5"/>
<comment type="similarity">
    <text evidence="1">Belongs to the ThrE exporter (TC 2.A.79) family.</text>
</comment>
<evidence type="ECO:0000256" key="3">
    <source>
        <dbReference type="SAM" id="Phobius"/>
    </source>
</evidence>
<dbReference type="GO" id="GO:0022857">
    <property type="term" value="F:transmembrane transporter activity"/>
    <property type="evidence" value="ECO:0007669"/>
    <property type="project" value="InterPro"/>
</dbReference>
<dbReference type="PANTHER" id="PTHR31082">
    <property type="entry name" value="PHEROMONE-REGULATED MEMBRANE PROTEIN 10"/>
    <property type="match status" value="1"/>
</dbReference>
<feature type="region of interest" description="Disordered" evidence="2">
    <location>
        <begin position="238"/>
        <end position="257"/>
    </location>
</feature>
<organism evidence="5 6">
    <name type="scientific">Smittium culicis</name>
    <dbReference type="NCBI Taxonomy" id="133412"/>
    <lineage>
        <taxon>Eukaryota</taxon>
        <taxon>Fungi</taxon>
        <taxon>Fungi incertae sedis</taxon>
        <taxon>Zoopagomycota</taxon>
        <taxon>Kickxellomycotina</taxon>
        <taxon>Harpellomycetes</taxon>
        <taxon>Harpellales</taxon>
        <taxon>Legeriomycetaceae</taxon>
        <taxon>Smittium</taxon>
    </lineage>
</organism>
<dbReference type="OrthoDB" id="413008at2759"/>
<feature type="transmembrane region" description="Helical" evidence="3">
    <location>
        <begin position="557"/>
        <end position="579"/>
    </location>
</feature>